<evidence type="ECO:0000259" key="5">
    <source>
        <dbReference type="PROSITE" id="PS51296"/>
    </source>
</evidence>
<keyword evidence="7" id="KW-1185">Reference proteome</keyword>
<evidence type="ECO:0000256" key="2">
    <source>
        <dbReference type="ARBA" id="ARBA00022723"/>
    </source>
</evidence>
<dbReference type="GO" id="GO:0046872">
    <property type="term" value="F:metal ion binding"/>
    <property type="evidence" value="ECO:0007669"/>
    <property type="project" value="UniProtKB-KW"/>
</dbReference>
<name>A0A5S4W0W0_9BRAD</name>
<accession>A0A5S4W0W0</accession>
<evidence type="ECO:0000256" key="1">
    <source>
        <dbReference type="ARBA" id="ARBA00022714"/>
    </source>
</evidence>
<evidence type="ECO:0000256" key="4">
    <source>
        <dbReference type="ARBA" id="ARBA00023014"/>
    </source>
</evidence>
<evidence type="ECO:0000313" key="6">
    <source>
        <dbReference type="EMBL" id="TYL70485.1"/>
    </source>
</evidence>
<keyword evidence="3" id="KW-0408">Iron</keyword>
<evidence type="ECO:0000313" key="7">
    <source>
        <dbReference type="Proteomes" id="UP000324853"/>
    </source>
</evidence>
<dbReference type="PANTHER" id="PTHR21496:SF23">
    <property type="entry name" value="3-PHENYLPROPIONATE_CINNAMIC ACID DIOXYGENASE FERREDOXIN SUBUNIT"/>
    <property type="match status" value="1"/>
</dbReference>
<dbReference type="EMBL" id="VSSR01000132">
    <property type="protein sequence ID" value="TYL70485.1"/>
    <property type="molecule type" value="Genomic_DNA"/>
</dbReference>
<keyword evidence="2" id="KW-0479">Metal-binding</keyword>
<dbReference type="Pfam" id="PF00355">
    <property type="entry name" value="Rieske"/>
    <property type="match status" value="1"/>
</dbReference>
<dbReference type="Proteomes" id="UP000324853">
    <property type="component" value="Unassembled WGS sequence"/>
</dbReference>
<dbReference type="RefSeq" id="WP_148756635.1">
    <property type="nucleotide sequence ID" value="NZ_VSSR01000132.1"/>
</dbReference>
<feature type="domain" description="Rieske" evidence="5">
    <location>
        <begin position="4"/>
        <end position="115"/>
    </location>
</feature>
<organism evidence="6 7">
    <name type="scientific">Bradyrhizobium cytisi</name>
    <dbReference type="NCBI Taxonomy" id="515489"/>
    <lineage>
        <taxon>Bacteria</taxon>
        <taxon>Pseudomonadati</taxon>
        <taxon>Pseudomonadota</taxon>
        <taxon>Alphaproteobacteria</taxon>
        <taxon>Hyphomicrobiales</taxon>
        <taxon>Nitrobacteraceae</taxon>
        <taxon>Bradyrhizobium</taxon>
    </lineage>
</organism>
<dbReference type="InterPro" id="IPR017941">
    <property type="entry name" value="Rieske_2Fe-2S"/>
</dbReference>
<evidence type="ECO:0000256" key="3">
    <source>
        <dbReference type="ARBA" id="ARBA00023004"/>
    </source>
</evidence>
<sequence>MAKHIIGSVGDIPNGGRLALVVKGRPIVVFNRDGQYFALLDRCPHSGAKLSLGLLTGILQSNAPGCFRYSREGEIIKCPWHGWEFDIRSGQSYCSPQSVKTRSYDVKVQSGAELENGPYVADTFSVSVESEYIVLEM</sequence>
<dbReference type="PANTHER" id="PTHR21496">
    <property type="entry name" value="FERREDOXIN-RELATED"/>
    <property type="match status" value="1"/>
</dbReference>
<dbReference type="SUPFAM" id="SSF50022">
    <property type="entry name" value="ISP domain"/>
    <property type="match status" value="1"/>
</dbReference>
<reference evidence="6 7" key="1">
    <citation type="submission" date="2019-08" db="EMBL/GenBank/DDBJ databases">
        <title>Bradyrhizobium hipponensis sp. nov., a rhizobium isolated from a Lupinus angustifolius root nodule in Tunisia.</title>
        <authorList>
            <person name="Off K."/>
            <person name="Rejili M."/>
            <person name="Mars M."/>
            <person name="Brachmann A."/>
            <person name="Marin M."/>
        </authorList>
    </citation>
    <scope>NUCLEOTIDE SEQUENCE [LARGE SCALE GENOMIC DNA]</scope>
    <source>
        <strain evidence="6 7">CTAW11</strain>
    </source>
</reference>
<dbReference type="PROSITE" id="PS51296">
    <property type="entry name" value="RIESKE"/>
    <property type="match status" value="1"/>
</dbReference>
<dbReference type="Gene3D" id="2.102.10.10">
    <property type="entry name" value="Rieske [2Fe-2S] iron-sulphur domain"/>
    <property type="match status" value="1"/>
</dbReference>
<comment type="caution">
    <text evidence="6">The sequence shown here is derived from an EMBL/GenBank/DDBJ whole genome shotgun (WGS) entry which is preliminary data.</text>
</comment>
<dbReference type="OrthoDB" id="9794175at2"/>
<dbReference type="GO" id="GO:0051537">
    <property type="term" value="F:2 iron, 2 sulfur cluster binding"/>
    <property type="evidence" value="ECO:0007669"/>
    <property type="project" value="UniProtKB-KW"/>
</dbReference>
<protein>
    <submittedName>
        <fullName evidence="6">Rieske (2Fe-2S) protein</fullName>
    </submittedName>
</protein>
<keyword evidence="4" id="KW-0411">Iron-sulfur</keyword>
<dbReference type="AlphaFoldDB" id="A0A5S4W0W0"/>
<proteinExistence type="predicted"/>
<dbReference type="InterPro" id="IPR036922">
    <property type="entry name" value="Rieske_2Fe-2S_sf"/>
</dbReference>
<gene>
    <name evidence="6" type="ORF">FXB38_41500</name>
</gene>
<keyword evidence="1" id="KW-0001">2Fe-2S</keyword>